<evidence type="ECO:0000259" key="4">
    <source>
        <dbReference type="PROSITE" id="PS50887"/>
    </source>
</evidence>
<accession>A0ABT4JQY8</accession>
<feature type="transmembrane region" description="Helical" evidence="3">
    <location>
        <begin position="136"/>
        <end position="154"/>
    </location>
</feature>
<name>A0ABT4JQY8_9GAMM</name>
<dbReference type="SUPFAM" id="SSF55073">
    <property type="entry name" value="Nucleotide cyclase"/>
    <property type="match status" value="1"/>
</dbReference>
<dbReference type="CDD" id="cd01949">
    <property type="entry name" value="GGDEF"/>
    <property type="match status" value="1"/>
</dbReference>
<sequence length="368" mass="41140">MEKILKSIAKRFSIGGGADIDEDNHPRILAGLFGSIGSLLSFIFFINSLFLSDYYLSFVLFIVCSSLLISYLIINSNKYAHLHNAVRHISLVAVLLFGAYLVCTGGLNNSGPLWIFIIPPVALAFFGLKIGVVYNVIFLIVICVLLLFPDDLLLTTEYSYEFKSRMIYAFLASSALSICYEASRYKSFEQLKSLTRQYKLESKEDELTRLTNRRGMWEILTSENNQSKQSDSSVTLALCDIDYFKRVNDVYGHDIGDEILKHVSYLAKTAIRDGDVLARWGGEEFLLLMPDTNENAAVNLVESICTLIQGTPYSLEDGEKINVTLSAGVCEISPLISIHNAITLSDKCLYQAKNTGRNKVVPYSQYSV</sequence>
<dbReference type="PANTHER" id="PTHR45138">
    <property type="entry name" value="REGULATORY COMPONENTS OF SENSORY TRANSDUCTION SYSTEM"/>
    <property type="match status" value="1"/>
</dbReference>
<reference evidence="5" key="1">
    <citation type="submission" date="2022-12" db="EMBL/GenBank/DDBJ databases">
        <title>Marinomonas 15G1-11 sp. nov, isolated from marine algae.</title>
        <authorList>
            <person name="Butt M."/>
            <person name="Choi D.G."/>
            <person name="Kim J.M."/>
            <person name="Lee J.K."/>
            <person name="Baek J.H."/>
            <person name="Jeon C.O."/>
        </authorList>
    </citation>
    <scope>NUCLEOTIDE SEQUENCE</scope>
    <source>
        <strain evidence="5">15G1-11</strain>
    </source>
</reference>
<comment type="caution">
    <text evidence="5">The sequence shown here is derived from an EMBL/GenBank/DDBJ whole genome shotgun (WGS) entry which is preliminary data.</text>
</comment>
<keyword evidence="3" id="KW-0812">Transmembrane</keyword>
<dbReference type="InterPro" id="IPR000160">
    <property type="entry name" value="GGDEF_dom"/>
</dbReference>
<evidence type="ECO:0000313" key="6">
    <source>
        <dbReference type="Proteomes" id="UP001149719"/>
    </source>
</evidence>
<dbReference type="SMART" id="SM00267">
    <property type="entry name" value="GGDEF"/>
    <property type="match status" value="1"/>
</dbReference>
<dbReference type="InterPro" id="IPR043128">
    <property type="entry name" value="Rev_trsase/Diguanyl_cyclase"/>
</dbReference>
<dbReference type="Proteomes" id="UP001149719">
    <property type="component" value="Unassembled WGS sequence"/>
</dbReference>
<evidence type="ECO:0000256" key="2">
    <source>
        <dbReference type="ARBA" id="ARBA00034247"/>
    </source>
</evidence>
<feature type="transmembrane region" description="Helical" evidence="3">
    <location>
        <begin position="28"/>
        <end position="48"/>
    </location>
</feature>
<dbReference type="EMBL" id="JAPUBN010000010">
    <property type="protein sequence ID" value="MCZ2720807.1"/>
    <property type="molecule type" value="Genomic_DNA"/>
</dbReference>
<keyword evidence="3" id="KW-1133">Transmembrane helix</keyword>
<dbReference type="InterPro" id="IPR050469">
    <property type="entry name" value="Diguanylate_Cyclase"/>
</dbReference>
<proteinExistence type="predicted"/>
<dbReference type="RefSeq" id="WP_269122973.1">
    <property type="nucleotide sequence ID" value="NZ_JAPUBN010000010.1"/>
</dbReference>
<protein>
    <recommendedName>
        <fullName evidence="1">diguanylate cyclase</fullName>
        <ecNumber evidence="1">2.7.7.65</ecNumber>
    </recommendedName>
</protein>
<evidence type="ECO:0000256" key="1">
    <source>
        <dbReference type="ARBA" id="ARBA00012528"/>
    </source>
</evidence>
<dbReference type="Gene3D" id="3.30.70.270">
    <property type="match status" value="1"/>
</dbReference>
<keyword evidence="6" id="KW-1185">Reference proteome</keyword>
<dbReference type="PROSITE" id="PS50887">
    <property type="entry name" value="GGDEF"/>
    <property type="match status" value="1"/>
</dbReference>
<dbReference type="PANTHER" id="PTHR45138:SF9">
    <property type="entry name" value="DIGUANYLATE CYCLASE DGCM-RELATED"/>
    <property type="match status" value="1"/>
</dbReference>
<evidence type="ECO:0000313" key="5">
    <source>
        <dbReference type="EMBL" id="MCZ2720807.1"/>
    </source>
</evidence>
<feature type="transmembrane region" description="Helical" evidence="3">
    <location>
        <begin position="86"/>
        <end position="107"/>
    </location>
</feature>
<feature type="domain" description="GGDEF" evidence="4">
    <location>
        <begin position="232"/>
        <end position="365"/>
    </location>
</feature>
<feature type="transmembrane region" description="Helical" evidence="3">
    <location>
        <begin position="54"/>
        <end position="74"/>
    </location>
</feature>
<keyword evidence="3" id="KW-0472">Membrane</keyword>
<evidence type="ECO:0000256" key="3">
    <source>
        <dbReference type="SAM" id="Phobius"/>
    </source>
</evidence>
<dbReference type="NCBIfam" id="TIGR00254">
    <property type="entry name" value="GGDEF"/>
    <property type="match status" value="1"/>
</dbReference>
<comment type="catalytic activity">
    <reaction evidence="2">
        <text>2 GTP = 3',3'-c-di-GMP + 2 diphosphate</text>
        <dbReference type="Rhea" id="RHEA:24898"/>
        <dbReference type="ChEBI" id="CHEBI:33019"/>
        <dbReference type="ChEBI" id="CHEBI:37565"/>
        <dbReference type="ChEBI" id="CHEBI:58805"/>
        <dbReference type="EC" id="2.7.7.65"/>
    </reaction>
</comment>
<gene>
    <name evidence="5" type="ORF">O1D97_03900</name>
</gene>
<dbReference type="Pfam" id="PF00990">
    <property type="entry name" value="GGDEF"/>
    <property type="match status" value="1"/>
</dbReference>
<dbReference type="EC" id="2.7.7.65" evidence="1"/>
<organism evidence="5 6">
    <name type="scientific">Marinomonas phaeophyticola</name>
    <dbReference type="NCBI Taxonomy" id="3004091"/>
    <lineage>
        <taxon>Bacteria</taxon>
        <taxon>Pseudomonadati</taxon>
        <taxon>Pseudomonadota</taxon>
        <taxon>Gammaproteobacteria</taxon>
        <taxon>Oceanospirillales</taxon>
        <taxon>Oceanospirillaceae</taxon>
        <taxon>Marinomonas</taxon>
    </lineage>
</organism>
<dbReference type="InterPro" id="IPR029787">
    <property type="entry name" value="Nucleotide_cyclase"/>
</dbReference>